<organism evidence="2 3">
    <name type="scientific">Cylicostephanus goldi</name>
    <name type="common">Nematode worm</name>
    <dbReference type="NCBI Taxonomy" id="71465"/>
    <lineage>
        <taxon>Eukaryota</taxon>
        <taxon>Metazoa</taxon>
        <taxon>Ecdysozoa</taxon>
        <taxon>Nematoda</taxon>
        <taxon>Chromadorea</taxon>
        <taxon>Rhabditida</taxon>
        <taxon>Rhabditina</taxon>
        <taxon>Rhabditomorpha</taxon>
        <taxon>Strongyloidea</taxon>
        <taxon>Strongylidae</taxon>
        <taxon>Cylicostephanus</taxon>
    </lineage>
</organism>
<dbReference type="AlphaFoldDB" id="A0A3P6RXH9"/>
<reference evidence="2 3" key="1">
    <citation type="submission" date="2018-11" db="EMBL/GenBank/DDBJ databases">
        <authorList>
            <consortium name="Pathogen Informatics"/>
        </authorList>
    </citation>
    <scope>NUCLEOTIDE SEQUENCE [LARGE SCALE GENOMIC DNA]</scope>
</reference>
<feature type="region of interest" description="Disordered" evidence="1">
    <location>
        <begin position="1"/>
        <end position="50"/>
    </location>
</feature>
<dbReference type="OrthoDB" id="1741719at2759"/>
<keyword evidence="3" id="KW-1185">Reference proteome</keyword>
<evidence type="ECO:0000256" key="1">
    <source>
        <dbReference type="SAM" id="MobiDB-lite"/>
    </source>
</evidence>
<evidence type="ECO:0000313" key="3">
    <source>
        <dbReference type="Proteomes" id="UP000271889"/>
    </source>
</evidence>
<protein>
    <submittedName>
        <fullName evidence="2">Uncharacterized protein</fullName>
    </submittedName>
</protein>
<feature type="compositionally biased region" description="Basic and acidic residues" evidence="1">
    <location>
        <begin position="1"/>
        <end position="12"/>
    </location>
</feature>
<accession>A0A3P6RXH9</accession>
<name>A0A3P6RXH9_CYLGO</name>
<dbReference type="EMBL" id="UYRV01012427">
    <property type="protein sequence ID" value="VDK58905.1"/>
    <property type="molecule type" value="Genomic_DNA"/>
</dbReference>
<dbReference type="Proteomes" id="UP000271889">
    <property type="component" value="Unassembled WGS sequence"/>
</dbReference>
<feature type="compositionally biased region" description="Acidic residues" evidence="1">
    <location>
        <begin position="25"/>
        <end position="38"/>
    </location>
</feature>
<feature type="compositionally biased region" description="Basic and acidic residues" evidence="1">
    <location>
        <begin position="39"/>
        <end position="50"/>
    </location>
</feature>
<evidence type="ECO:0000313" key="2">
    <source>
        <dbReference type="EMBL" id="VDK58905.1"/>
    </source>
</evidence>
<sequence length="111" mass="12090">MSTFTDSRDKSPAKTVSRLASTDDSMVESTDDDVDSSDVDAKAEKESQLDDLSKRTKMLMADFKKPLLRPLDSSRVEVSPASAVLDVPEQRAMISEGVQGVCTWRYGGSGQ</sequence>
<proteinExistence type="predicted"/>
<gene>
    <name evidence="2" type="ORF">CGOC_LOCUS4478</name>
</gene>